<keyword evidence="5 6" id="KW-0472">Membrane</keyword>
<feature type="domain" description="MacB-like periplasmic core" evidence="8">
    <location>
        <begin position="431"/>
        <end position="632"/>
    </location>
</feature>
<evidence type="ECO:0000256" key="6">
    <source>
        <dbReference type="SAM" id="Phobius"/>
    </source>
</evidence>
<feature type="domain" description="ABC3 transporter permease C-terminal" evidence="7">
    <location>
        <begin position="293"/>
        <end position="408"/>
    </location>
</feature>
<organism evidence="9 10">
    <name type="scientific">Sphingobacterium hungaricum</name>
    <dbReference type="NCBI Taxonomy" id="2082723"/>
    <lineage>
        <taxon>Bacteria</taxon>
        <taxon>Pseudomonadati</taxon>
        <taxon>Bacteroidota</taxon>
        <taxon>Sphingobacteriia</taxon>
        <taxon>Sphingobacteriales</taxon>
        <taxon>Sphingobacteriaceae</taxon>
        <taxon>Sphingobacterium</taxon>
    </lineage>
</organism>
<evidence type="ECO:0000256" key="3">
    <source>
        <dbReference type="ARBA" id="ARBA00022692"/>
    </source>
</evidence>
<dbReference type="InterPro" id="IPR050250">
    <property type="entry name" value="Macrolide_Exporter_MacB"/>
</dbReference>
<proteinExistence type="predicted"/>
<evidence type="ECO:0000259" key="7">
    <source>
        <dbReference type="Pfam" id="PF02687"/>
    </source>
</evidence>
<protein>
    <recommendedName>
        <fullName evidence="11">FtsX-like permease family protein</fullName>
    </recommendedName>
</protein>
<feature type="transmembrane region" description="Helical" evidence="6">
    <location>
        <begin position="344"/>
        <end position="364"/>
    </location>
</feature>
<evidence type="ECO:0000313" key="10">
    <source>
        <dbReference type="Proteomes" id="UP000616201"/>
    </source>
</evidence>
<accession>A0A928V0L1</accession>
<keyword evidence="4 6" id="KW-1133">Transmembrane helix</keyword>
<dbReference type="Pfam" id="PF12704">
    <property type="entry name" value="MacB_PCD"/>
    <property type="match status" value="2"/>
</dbReference>
<evidence type="ECO:0000256" key="1">
    <source>
        <dbReference type="ARBA" id="ARBA00004651"/>
    </source>
</evidence>
<feature type="transmembrane region" description="Helical" evidence="6">
    <location>
        <begin position="763"/>
        <end position="783"/>
    </location>
</feature>
<comment type="caution">
    <text evidence="9">The sequence shown here is derived from an EMBL/GenBank/DDBJ whole genome shotgun (WGS) entry which is preliminary data.</text>
</comment>
<sequence>MIKNYIKIAWRNLFRSKTINAIHIIGLSIAIATSILLFLTASFELSFDNFHENRKSIAKIYLQNRPDGNLEYNNAFPTPFASALKNEIPSIDAVTRFYNGSILLRNGDKQFQVGAKYVDPDFLSIFSFPKVSGTDQALENLDAIVLDEPTAINLFGTSDVLGKSIEIENNGSWESKIITALLEKVPKNSSLTFTALVRFETKPNYKDNVDNWSNVDHSVFAKFKSPISDDETFTKSTKAFMDNYYKNEMEMLKRDGAQPDADGNYSSMHAMPLNELHLSDGKGGSALFPYILIVISVLILFIACSNFINLTFANSISRNKEIGTRKTLGATAWQLVGQLWTESVLICLIGLFFGIVVSVILIPQYNSIMNYALSFRDLLLPENLITVILVFAVISLIAGGLPAYQIAKPAIIETLKGKTGRKNNVLRNGLTVVQFSIAIGLIIATIIISAQLYYIANRPLGFDKSEVISIPIGKGIDPEQGLLRMRESLSSIPWVKSVSASDINLGMGSDGSMSNSVFGFDYEGKQISTSYMRIDYDYLETLGIKLIAGRDISREFPTDKVAVLINKKMAQQIGGEANAVGKTLSISEKESTVVGIIDDFNFKDLRQQVTPLTISANPDVFDVAYIFVRVSTQDLKESLSTIEGIWKKINPSATASPTYLDENTQKMYANDLRFARIIITGSVIAISIACLGLFALALLTINFRTKEIGIRKVLGSSVAGIVVLLSTGILKHLLISILIAIPVTYYFMKNWLQGFEFRIDMQWWMYALGIIFTFLIAFATVSYHSTKIARKNPVDSLRDE</sequence>
<feature type="transmembrane region" description="Helical" evidence="6">
    <location>
        <begin position="21"/>
        <end position="43"/>
    </location>
</feature>
<feature type="transmembrane region" description="Helical" evidence="6">
    <location>
        <begin position="713"/>
        <end position="743"/>
    </location>
</feature>
<dbReference type="PANTHER" id="PTHR30572">
    <property type="entry name" value="MEMBRANE COMPONENT OF TRANSPORTER-RELATED"/>
    <property type="match status" value="1"/>
</dbReference>
<keyword evidence="3 6" id="KW-0812">Transmembrane</keyword>
<dbReference type="EMBL" id="PRDK01000010">
    <property type="protein sequence ID" value="MBE8715563.1"/>
    <property type="molecule type" value="Genomic_DNA"/>
</dbReference>
<evidence type="ECO:0000313" key="9">
    <source>
        <dbReference type="EMBL" id="MBE8715563.1"/>
    </source>
</evidence>
<feature type="transmembrane region" description="Helical" evidence="6">
    <location>
        <begin position="674"/>
        <end position="701"/>
    </location>
</feature>
<gene>
    <name evidence="9" type="ORF">C4F49_17995</name>
</gene>
<feature type="transmembrane region" description="Helical" evidence="6">
    <location>
        <begin position="287"/>
        <end position="312"/>
    </location>
</feature>
<dbReference type="InterPro" id="IPR003838">
    <property type="entry name" value="ABC3_permease_C"/>
</dbReference>
<dbReference type="InterPro" id="IPR025857">
    <property type="entry name" value="MacB_PCD"/>
</dbReference>
<keyword evidence="2" id="KW-1003">Cell membrane</keyword>
<dbReference type="RefSeq" id="WP_196935153.1">
    <property type="nucleotide sequence ID" value="NZ_MU158698.1"/>
</dbReference>
<evidence type="ECO:0000256" key="5">
    <source>
        <dbReference type="ARBA" id="ARBA00023136"/>
    </source>
</evidence>
<dbReference type="GO" id="GO:0005886">
    <property type="term" value="C:plasma membrane"/>
    <property type="evidence" value="ECO:0007669"/>
    <property type="project" value="UniProtKB-SubCell"/>
</dbReference>
<dbReference type="GO" id="GO:0022857">
    <property type="term" value="F:transmembrane transporter activity"/>
    <property type="evidence" value="ECO:0007669"/>
    <property type="project" value="TreeGrafter"/>
</dbReference>
<evidence type="ECO:0000256" key="2">
    <source>
        <dbReference type="ARBA" id="ARBA00022475"/>
    </source>
</evidence>
<comment type="subcellular location">
    <subcellularLocation>
        <location evidence="1">Cell membrane</location>
        <topology evidence="1">Multi-pass membrane protein</topology>
    </subcellularLocation>
</comment>
<dbReference type="PANTHER" id="PTHR30572:SF18">
    <property type="entry name" value="ABC-TYPE MACROLIDE FAMILY EXPORT SYSTEM PERMEASE COMPONENT 2"/>
    <property type="match status" value="1"/>
</dbReference>
<feature type="transmembrane region" description="Helical" evidence="6">
    <location>
        <begin position="384"/>
        <end position="404"/>
    </location>
</feature>
<feature type="transmembrane region" description="Helical" evidence="6">
    <location>
        <begin position="425"/>
        <end position="454"/>
    </location>
</feature>
<keyword evidence="10" id="KW-1185">Reference proteome</keyword>
<feature type="domain" description="ABC3 transporter permease C-terminal" evidence="7">
    <location>
        <begin position="681"/>
        <end position="793"/>
    </location>
</feature>
<evidence type="ECO:0000259" key="8">
    <source>
        <dbReference type="Pfam" id="PF12704"/>
    </source>
</evidence>
<evidence type="ECO:0008006" key="11">
    <source>
        <dbReference type="Google" id="ProtNLM"/>
    </source>
</evidence>
<dbReference type="Proteomes" id="UP000616201">
    <property type="component" value="Unassembled WGS sequence"/>
</dbReference>
<dbReference type="AlphaFoldDB" id="A0A928V0L1"/>
<feature type="domain" description="MacB-like periplasmic core" evidence="8">
    <location>
        <begin position="22"/>
        <end position="230"/>
    </location>
</feature>
<name>A0A928V0L1_9SPHI</name>
<evidence type="ECO:0000256" key="4">
    <source>
        <dbReference type="ARBA" id="ARBA00022989"/>
    </source>
</evidence>
<reference evidence="9" key="1">
    <citation type="submission" date="2018-02" db="EMBL/GenBank/DDBJ databases">
        <authorList>
            <person name="Vasarhelyi B.M."/>
            <person name="Deshmukh S."/>
            <person name="Balint B."/>
            <person name="Kukolya J."/>
        </authorList>
    </citation>
    <scope>NUCLEOTIDE SEQUENCE</scope>
    <source>
        <strain evidence="9">KB22</strain>
    </source>
</reference>
<dbReference type="Pfam" id="PF02687">
    <property type="entry name" value="FtsX"/>
    <property type="match status" value="2"/>
</dbReference>